<reference evidence="5 6" key="1">
    <citation type="submission" date="2019-09" db="EMBL/GenBank/DDBJ databases">
        <title>Draft genome of the ectomycorrhizal ascomycete Sphaerosporella brunnea.</title>
        <authorList>
            <consortium name="DOE Joint Genome Institute"/>
            <person name="Benucci G.M."/>
            <person name="Marozzi G."/>
            <person name="Antonielli L."/>
            <person name="Sanchez S."/>
            <person name="Marco P."/>
            <person name="Wang X."/>
            <person name="Falini L.B."/>
            <person name="Barry K."/>
            <person name="Haridas S."/>
            <person name="Lipzen A."/>
            <person name="Labutti K."/>
            <person name="Grigoriev I.V."/>
            <person name="Murat C."/>
            <person name="Martin F."/>
            <person name="Albertini E."/>
            <person name="Donnini D."/>
            <person name="Bonito G."/>
        </authorList>
    </citation>
    <scope>NUCLEOTIDE SEQUENCE [LARGE SCALE GENOMIC DNA]</scope>
    <source>
        <strain evidence="5 6">Sb_GMNB300</strain>
    </source>
</reference>
<dbReference type="EMBL" id="VXIS01000136">
    <property type="protein sequence ID" value="KAA8902105.1"/>
    <property type="molecule type" value="Genomic_DNA"/>
</dbReference>
<organism evidence="5 6">
    <name type="scientific">Sphaerosporella brunnea</name>
    <dbReference type="NCBI Taxonomy" id="1250544"/>
    <lineage>
        <taxon>Eukaryota</taxon>
        <taxon>Fungi</taxon>
        <taxon>Dikarya</taxon>
        <taxon>Ascomycota</taxon>
        <taxon>Pezizomycotina</taxon>
        <taxon>Pezizomycetes</taxon>
        <taxon>Pezizales</taxon>
        <taxon>Pyronemataceae</taxon>
        <taxon>Sphaerosporella</taxon>
    </lineage>
</organism>
<dbReference type="GO" id="GO:0005634">
    <property type="term" value="C:nucleus"/>
    <property type="evidence" value="ECO:0007669"/>
    <property type="project" value="UniProtKB-SubCell"/>
</dbReference>
<dbReference type="InterPro" id="IPR010301">
    <property type="entry name" value="RRP1"/>
</dbReference>
<evidence type="ECO:0000256" key="3">
    <source>
        <dbReference type="ARBA" id="ARBA00022552"/>
    </source>
</evidence>
<keyword evidence="4" id="KW-0539">Nucleus</keyword>
<dbReference type="Pfam" id="PF05997">
    <property type="entry name" value="Nop52"/>
    <property type="match status" value="1"/>
</dbReference>
<evidence type="ECO:0000256" key="2">
    <source>
        <dbReference type="ARBA" id="ARBA00006374"/>
    </source>
</evidence>
<dbReference type="OrthoDB" id="2019504at2759"/>
<dbReference type="AlphaFoldDB" id="A0A5J5ET31"/>
<comment type="subcellular location">
    <subcellularLocation>
        <location evidence="1">Nucleus</location>
    </subcellularLocation>
</comment>
<comment type="similarity">
    <text evidence="2">Belongs to the RRP1 family.</text>
</comment>
<dbReference type="PANTHER" id="PTHR13026:SF0">
    <property type="entry name" value="RIBOSOMAL RNA PROCESSING 1B"/>
    <property type="match status" value="1"/>
</dbReference>
<dbReference type="PANTHER" id="PTHR13026">
    <property type="entry name" value="NNP-1 PROTEIN NOVEL NUCLEAR PROTEIN 1 NOP52"/>
    <property type="match status" value="1"/>
</dbReference>
<evidence type="ECO:0000313" key="5">
    <source>
        <dbReference type="EMBL" id="KAA8902105.1"/>
    </source>
</evidence>
<keyword evidence="3" id="KW-0698">rRNA processing</keyword>
<dbReference type="InParanoid" id="A0A5J5ET31"/>
<protein>
    <submittedName>
        <fullName evidence="5">Nucleolar protein,Nop52-domain-containing protein</fullName>
    </submittedName>
</protein>
<name>A0A5J5ET31_9PEZI</name>
<dbReference type="GO" id="GO:0006364">
    <property type="term" value="P:rRNA processing"/>
    <property type="evidence" value="ECO:0007669"/>
    <property type="project" value="UniProtKB-KW"/>
</dbReference>
<keyword evidence="6" id="KW-1185">Reference proteome</keyword>
<proteinExistence type="inferred from homology"/>
<gene>
    <name evidence="5" type="ORF">FN846DRAFT_92877</name>
</gene>
<dbReference type="FunCoup" id="A0A5J5ET31">
    <property type="interactions" value="383"/>
</dbReference>
<evidence type="ECO:0000256" key="4">
    <source>
        <dbReference type="ARBA" id="ARBA00023242"/>
    </source>
</evidence>
<evidence type="ECO:0000256" key="1">
    <source>
        <dbReference type="ARBA" id="ARBA00004123"/>
    </source>
</evidence>
<comment type="caution">
    <text evidence="5">The sequence shown here is derived from an EMBL/GenBank/DDBJ whole genome shotgun (WGS) entry which is preliminary data.</text>
</comment>
<sequence length="228" mass="26592">MATTASQNIQQTPFVKQLAASDRPTRDAAVASLKTYLTASRSFTKTDMLKLWKGLFYCFWHSDRPRVQQALANDLAELLTPMSEGNAPIFFRAYWETMTREWAGIDVLRIDKFLLLVRRYLNSGLRYCAARGWKEEIVEELLLRPLEQGPLDPRNQRMPNGVRFQLADIWVEELEKVLGEKKEFPVVLLVRPWETMVRVGAQKPWRLKAKEVLAEPKWVEWGYEQCCQ</sequence>
<evidence type="ECO:0000313" key="6">
    <source>
        <dbReference type="Proteomes" id="UP000326924"/>
    </source>
</evidence>
<dbReference type="GO" id="GO:0030688">
    <property type="term" value="C:preribosome, small subunit precursor"/>
    <property type="evidence" value="ECO:0007669"/>
    <property type="project" value="InterPro"/>
</dbReference>
<accession>A0A5J5ET31</accession>
<dbReference type="Proteomes" id="UP000326924">
    <property type="component" value="Unassembled WGS sequence"/>
</dbReference>